<dbReference type="Gene3D" id="1.25.40.20">
    <property type="entry name" value="Ankyrin repeat-containing domain"/>
    <property type="match status" value="1"/>
</dbReference>
<sequence length="176" mass="19769">MIRGSYGSPFHAAYAQRDPYIGKRFLNHKADANLRVSIYGIPLNVATIFNRWEVFELLLNWGARASFGNIELQFSSYGEPFRIVGPQQARGADVNASGILVDILYDNGVDVDATEGFQAAVRREVFMASPSKMRRTISMRGSLKPRNFWSVEEQSSEKVYTGQCSKQPHHPQVIAL</sequence>
<keyword evidence="2" id="KW-1185">Reference proteome</keyword>
<gene>
    <name evidence="1" type="ORF">SI65_07118</name>
</gene>
<name>A0A1E3B8Z1_ASPCR</name>
<dbReference type="InterPro" id="IPR036770">
    <property type="entry name" value="Ankyrin_rpt-contain_sf"/>
</dbReference>
<evidence type="ECO:0000313" key="2">
    <source>
        <dbReference type="Proteomes" id="UP000094569"/>
    </source>
</evidence>
<organism evidence="1 2">
    <name type="scientific">Aspergillus cristatus</name>
    <name type="common">Chinese Fuzhuan brick tea-fermentation fungus</name>
    <name type="synonym">Eurotium cristatum</name>
    <dbReference type="NCBI Taxonomy" id="573508"/>
    <lineage>
        <taxon>Eukaryota</taxon>
        <taxon>Fungi</taxon>
        <taxon>Dikarya</taxon>
        <taxon>Ascomycota</taxon>
        <taxon>Pezizomycotina</taxon>
        <taxon>Eurotiomycetes</taxon>
        <taxon>Eurotiomycetidae</taxon>
        <taxon>Eurotiales</taxon>
        <taxon>Aspergillaceae</taxon>
        <taxon>Aspergillus</taxon>
        <taxon>Aspergillus subgen. Aspergillus</taxon>
    </lineage>
</organism>
<dbReference type="SUPFAM" id="SSF48403">
    <property type="entry name" value="Ankyrin repeat"/>
    <property type="match status" value="1"/>
</dbReference>
<comment type="caution">
    <text evidence="1">The sequence shown here is derived from an EMBL/GenBank/DDBJ whole genome shotgun (WGS) entry which is preliminary data.</text>
</comment>
<dbReference type="AlphaFoldDB" id="A0A1E3B8Z1"/>
<accession>A0A1E3B8Z1</accession>
<dbReference type="Proteomes" id="UP000094569">
    <property type="component" value="Unassembled WGS sequence"/>
</dbReference>
<protein>
    <submittedName>
        <fullName evidence="1">Uncharacterized protein</fullName>
    </submittedName>
</protein>
<proteinExistence type="predicted"/>
<dbReference type="VEuPathDB" id="FungiDB:SI65_07118"/>
<reference evidence="1 2" key="1">
    <citation type="journal article" date="2016" name="BMC Genomics">
        <title>Comparative genomic and transcriptomic analyses of the Fuzhuan brick tea-fermentation fungus Aspergillus cristatus.</title>
        <authorList>
            <person name="Ge Y."/>
            <person name="Wang Y."/>
            <person name="Liu Y."/>
            <person name="Tan Y."/>
            <person name="Ren X."/>
            <person name="Zhang X."/>
            <person name="Hyde K.D."/>
            <person name="Liu Y."/>
            <person name="Liu Z."/>
        </authorList>
    </citation>
    <scope>NUCLEOTIDE SEQUENCE [LARGE SCALE GENOMIC DNA]</scope>
    <source>
        <strain evidence="1 2">GZAAS20.1005</strain>
    </source>
</reference>
<evidence type="ECO:0000313" key="1">
    <source>
        <dbReference type="EMBL" id="ODM17443.1"/>
    </source>
</evidence>
<dbReference type="EMBL" id="JXNT01000008">
    <property type="protein sequence ID" value="ODM17443.1"/>
    <property type="molecule type" value="Genomic_DNA"/>
</dbReference>